<proteinExistence type="predicted"/>
<dbReference type="EMBL" id="CM056742">
    <property type="protein sequence ID" value="KAJ8680858.1"/>
    <property type="molecule type" value="Genomic_DNA"/>
</dbReference>
<keyword evidence="2" id="KW-1185">Reference proteome</keyword>
<dbReference type="Proteomes" id="UP001239111">
    <property type="component" value="Chromosome 2"/>
</dbReference>
<evidence type="ECO:0000313" key="2">
    <source>
        <dbReference type="Proteomes" id="UP001239111"/>
    </source>
</evidence>
<comment type="caution">
    <text evidence="1">The sequence shown here is derived from an EMBL/GenBank/DDBJ whole genome shotgun (WGS) entry which is preliminary data.</text>
</comment>
<reference evidence="1" key="1">
    <citation type="submission" date="2023-04" db="EMBL/GenBank/DDBJ databases">
        <title>A chromosome-level genome assembly of the parasitoid wasp Eretmocerus hayati.</title>
        <authorList>
            <person name="Zhong Y."/>
            <person name="Liu S."/>
            <person name="Liu Y."/>
        </authorList>
    </citation>
    <scope>NUCLEOTIDE SEQUENCE</scope>
    <source>
        <strain evidence="1">ZJU_SS_LIU_2023</strain>
    </source>
</reference>
<name>A0ACC2PBN3_9HYME</name>
<gene>
    <name evidence="1" type="ORF">QAD02_016645</name>
</gene>
<evidence type="ECO:0000313" key="1">
    <source>
        <dbReference type="EMBL" id="KAJ8680858.1"/>
    </source>
</evidence>
<organism evidence="1 2">
    <name type="scientific">Eretmocerus hayati</name>
    <dbReference type="NCBI Taxonomy" id="131215"/>
    <lineage>
        <taxon>Eukaryota</taxon>
        <taxon>Metazoa</taxon>
        <taxon>Ecdysozoa</taxon>
        <taxon>Arthropoda</taxon>
        <taxon>Hexapoda</taxon>
        <taxon>Insecta</taxon>
        <taxon>Pterygota</taxon>
        <taxon>Neoptera</taxon>
        <taxon>Endopterygota</taxon>
        <taxon>Hymenoptera</taxon>
        <taxon>Apocrita</taxon>
        <taxon>Proctotrupomorpha</taxon>
        <taxon>Chalcidoidea</taxon>
        <taxon>Aphelinidae</taxon>
        <taxon>Aphelininae</taxon>
        <taxon>Eretmocerus</taxon>
    </lineage>
</organism>
<accession>A0ACC2PBN3</accession>
<protein>
    <submittedName>
        <fullName evidence="1">Uncharacterized protein</fullName>
    </submittedName>
</protein>
<sequence>MMLGKTLLVIGLLSLVPVLTAINYPDEDDDILENVDDLLDEWNEEMELDGVLEGGFRLQKRYVRDYLDPYDWYRGDEFKRRYRFTKEIVRHYIVELIRDELDHADRRGLPVPPELAVVMALRFLATGDIQQVIGDLRGVAAAIDGTHIPIICPSREFGEIFRNRKGYFSLNILVAVDAKGRILFIDVRHPGSAHDATCFDRSALKVMFQEHWVEGLLIGDNGYGDYPYLLVPYVIRDTEEKVVYSECQIATRNPVERFFGRWKKMFACLKRGLRNYIDNTISIICAAAVLWNIHMDFNYPNDYDIQNLIVEEEALAIPPLPGMSGLAYREAFVREHFNL</sequence>